<keyword evidence="2" id="KW-1185">Reference proteome</keyword>
<dbReference type="EMBL" id="JBEAAL010000015">
    <property type="protein sequence ID" value="MEQ1407056.1"/>
    <property type="molecule type" value="Genomic_DNA"/>
</dbReference>
<protein>
    <submittedName>
        <fullName evidence="1">Uncharacterized protein</fullName>
    </submittedName>
</protein>
<organism evidence="1 2">
    <name type="scientific">Neorhizobium phenanthreniclasticum</name>
    <dbReference type="NCBI Taxonomy" id="3157917"/>
    <lineage>
        <taxon>Bacteria</taxon>
        <taxon>Pseudomonadati</taxon>
        <taxon>Pseudomonadota</taxon>
        <taxon>Alphaproteobacteria</taxon>
        <taxon>Hyphomicrobiales</taxon>
        <taxon>Rhizobiaceae</taxon>
        <taxon>Rhizobium/Agrobacterium group</taxon>
        <taxon>Neorhizobium</taxon>
    </lineage>
</organism>
<comment type="caution">
    <text evidence="1">The sequence shown here is derived from an EMBL/GenBank/DDBJ whole genome shotgun (WGS) entry which is preliminary data.</text>
</comment>
<accession>A0ABV0M5B4</accession>
<gene>
    <name evidence="1" type="ORF">ABK249_19175</name>
</gene>
<proteinExistence type="predicted"/>
<dbReference type="Proteomes" id="UP001496627">
    <property type="component" value="Unassembled WGS sequence"/>
</dbReference>
<dbReference type="RefSeq" id="WP_348863675.1">
    <property type="nucleotide sequence ID" value="NZ_JBEAAL010000015.1"/>
</dbReference>
<name>A0ABV0M5B4_9HYPH</name>
<evidence type="ECO:0000313" key="2">
    <source>
        <dbReference type="Proteomes" id="UP001496627"/>
    </source>
</evidence>
<evidence type="ECO:0000313" key="1">
    <source>
        <dbReference type="EMBL" id="MEQ1407056.1"/>
    </source>
</evidence>
<sequence length="103" mass="11848">MNKTTQRGEMITCRGRKPRENAEGHANAEPLDYYHPKFRIRVRFSGPFFENHGRRLPRVLKCWSKAGKINGIDFTDGGQTFADRKKPGLQNETGLLFPAWEAE</sequence>
<reference evidence="1 2" key="1">
    <citation type="submission" date="2024-05" db="EMBL/GenBank/DDBJ databases">
        <title>Neorhizobium sp. Rsf11, a plant growth promoting and heavy metal resistant PAH-degrader.</title>
        <authorList>
            <person name="Golubev S.N."/>
            <person name="Muratova A.Y."/>
            <person name="Markelova M.I."/>
        </authorList>
    </citation>
    <scope>NUCLEOTIDE SEQUENCE [LARGE SCALE GENOMIC DNA]</scope>
    <source>
        <strain evidence="1 2">Rsf11</strain>
    </source>
</reference>